<dbReference type="RefSeq" id="WP_170229528.1">
    <property type="nucleotide sequence ID" value="NZ_SSMQ01000041.1"/>
</dbReference>
<name>A0A4U1J277_9BACT</name>
<keyword evidence="2" id="KW-1185">Reference proteome</keyword>
<proteinExistence type="predicted"/>
<evidence type="ECO:0000313" key="2">
    <source>
        <dbReference type="Proteomes" id="UP000309215"/>
    </source>
</evidence>
<evidence type="ECO:0000313" key="1">
    <source>
        <dbReference type="EMBL" id="TKD01178.1"/>
    </source>
</evidence>
<sequence length="1079" mass="122141">MTTEQQDATKRVGKLVRVLAEQPLPPQKGDAHVDVFLPLIDEKRLNHVILLDGGRGSGKTALLVTHMHVWSFGVRREAERGDKPAEPDKELQNALEPLGQVVPVGLLDLQPLPRATNLLLYLVTRFKRIVQVIESATGQGGSRTPWHGAEPEGSKSATEWRRFLQAAAAGWDGSLKGRRAHADPETYAVELEQAEEQRLDVVSCFRRFMDALVEEYRQTRWHRGGPPLFVMGIDDADMNVPKAAELVDVVRTLWHPRVAFLLTGDTELFRAALHVQVEKELAVSGKGAVSSAEPLVRSLPRNIYDKVVPPLHRLELKALRSDERYTLLDRWFSAKTKPEEQRRISRARELFAQYATLKVALPERLRPLQDFALWVPGIDIRGKGVEEGVVEARVLHYLWKYGLDVAWPALALEDWVTEDDERRVVVRINSENKFRFSTTLRSFGASGETRVEVADQWHLGVYDSKGAALPEALAACLLPLLDYGRDSRNRHVRSLVAPSIETNEFAVVMARMGEEFSWISWPTPVWPRFADYIAFSKRWSKRLETLAKTKQETVGDLARAYLDAVLGGEPKEDDDPWRSRAERLQAIWDNRDADPALKTWASLDAPLLAAPESGLDAENANAWLEALFALFSEDEWKLVRVQLMERRRARILAARGGVLPWGDVDQFDLDAEAKNQLVQDLREIRAKSPNHTWHALIERDPDTTFRALLRRMDRISVPGDRSAGTLTSYLTPTRIAELRSAPVDMLERMHNALEALARQQGAAGDIAIERLWRIATRDAPAALQEAVLYRGRLELDINKAFKELGRPALQRVSTGNLRLDSGSTDKMALGLSRGELAWSKDKKTAPYLHALFRMVWDIESDLSKRDLAPLPAFWPLAGGVYSDIERYPWPAAVWPRFLDWERLLHAWNEKVVPAIDKLADEAAEAGSSREVFGDSAAYWYVTTIEHFSGHRCDLGHINFAIASEVTQWENSLKYCFSQRRSQPNPPNAHRRAFYDFLDHIGLLAAPESGLSQPVAAIILQTIPDLTQRREELAKLRRERLTYLNVPAPRRDAFLQTIDEGFPTHPWITAIEEPLRNKTP</sequence>
<organism evidence="1 2">
    <name type="scientific">Polyangium fumosum</name>
    <dbReference type="NCBI Taxonomy" id="889272"/>
    <lineage>
        <taxon>Bacteria</taxon>
        <taxon>Pseudomonadati</taxon>
        <taxon>Myxococcota</taxon>
        <taxon>Polyangia</taxon>
        <taxon>Polyangiales</taxon>
        <taxon>Polyangiaceae</taxon>
        <taxon>Polyangium</taxon>
    </lineage>
</organism>
<comment type="caution">
    <text evidence="1">The sequence shown here is derived from an EMBL/GenBank/DDBJ whole genome shotgun (WGS) entry which is preliminary data.</text>
</comment>
<reference evidence="1 2" key="1">
    <citation type="submission" date="2019-04" db="EMBL/GenBank/DDBJ databases">
        <authorList>
            <person name="Li Y."/>
            <person name="Wang J."/>
        </authorList>
    </citation>
    <scope>NUCLEOTIDE SEQUENCE [LARGE SCALE GENOMIC DNA]</scope>
    <source>
        <strain evidence="1 2">DSM 14668</strain>
    </source>
</reference>
<dbReference type="EMBL" id="SSMQ01000041">
    <property type="protein sequence ID" value="TKD01178.1"/>
    <property type="molecule type" value="Genomic_DNA"/>
</dbReference>
<dbReference type="Proteomes" id="UP000309215">
    <property type="component" value="Unassembled WGS sequence"/>
</dbReference>
<dbReference type="AlphaFoldDB" id="A0A4U1J277"/>
<protein>
    <submittedName>
        <fullName evidence="1">Uncharacterized protein</fullName>
    </submittedName>
</protein>
<accession>A0A4U1J277</accession>
<gene>
    <name evidence="1" type="ORF">E8A74_31760</name>
</gene>